<dbReference type="RefSeq" id="WP_367972481.1">
    <property type="nucleotide sequence ID" value="NZ_JBAKFL010000001.1"/>
</dbReference>
<sequence length="99" mass="10888">MQWLKRLFGQTAEQNASAAVTRDYGEYRIAAHPRKESGGYRVAGTITRAPSPHADAEPGPVEFVRADVYGSHEVAVEMTLLKGERLVDEQGSALFSARR</sequence>
<dbReference type="InterPro" id="IPR018772">
    <property type="entry name" value="Transcription_activator_HlyU"/>
</dbReference>
<comment type="caution">
    <text evidence="1">The sequence shown here is derived from an EMBL/GenBank/DDBJ whole genome shotgun (WGS) entry which is preliminary data.</text>
</comment>
<gene>
    <name evidence="1" type="ORF">V6X73_06255</name>
</gene>
<evidence type="ECO:0000313" key="1">
    <source>
        <dbReference type="EMBL" id="MEX0469323.1"/>
    </source>
</evidence>
<evidence type="ECO:0000313" key="2">
    <source>
        <dbReference type="Proteomes" id="UP001556709"/>
    </source>
</evidence>
<accession>A0ABV3TCI1</accession>
<reference evidence="1 2" key="1">
    <citation type="submission" date="2024-02" db="EMBL/GenBank/DDBJ databases">
        <title>New especies of Spiribacter isolated from saline water.</title>
        <authorList>
            <person name="Leon M.J."/>
            <person name="De La Haba R."/>
            <person name="Sanchez-Porro C."/>
            <person name="Ventosa A."/>
        </authorList>
    </citation>
    <scope>NUCLEOTIDE SEQUENCE [LARGE SCALE GENOMIC DNA]</scope>
    <source>
        <strain evidence="2">ag22IC6-390</strain>
    </source>
</reference>
<dbReference type="Pfam" id="PF10115">
    <property type="entry name" value="HlyU"/>
    <property type="match status" value="1"/>
</dbReference>
<protein>
    <submittedName>
        <fullName evidence="1">HlyU family transcriptional regulator</fullName>
    </submittedName>
</protein>
<organism evidence="1 2">
    <name type="scientific">Spiribacter pallidus</name>
    <dbReference type="NCBI Taxonomy" id="1987936"/>
    <lineage>
        <taxon>Bacteria</taxon>
        <taxon>Pseudomonadati</taxon>
        <taxon>Pseudomonadota</taxon>
        <taxon>Gammaproteobacteria</taxon>
        <taxon>Chromatiales</taxon>
        <taxon>Ectothiorhodospiraceae</taxon>
        <taxon>Spiribacter</taxon>
    </lineage>
</organism>
<name>A0ABV3TCI1_9GAMM</name>
<keyword evidence="2" id="KW-1185">Reference proteome</keyword>
<dbReference type="EMBL" id="JBAKFM010000002">
    <property type="protein sequence ID" value="MEX0469323.1"/>
    <property type="molecule type" value="Genomic_DNA"/>
</dbReference>
<proteinExistence type="predicted"/>
<dbReference type="Proteomes" id="UP001556709">
    <property type="component" value="Unassembled WGS sequence"/>
</dbReference>